<reference evidence="1 2" key="1">
    <citation type="submission" date="2015-09" db="EMBL/GenBank/DDBJ databases">
        <title>A metagenomics-based metabolic model of nitrate-dependent anaerobic oxidation of methane by Methanoperedens-like archaea.</title>
        <authorList>
            <person name="Arshad A."/>
            <person name="Speth D.R."/>
            <person name="De Graaf R.M."/>
            <person name="Op Den Camp H.J."/>
            <person name="Jetten M.S."/>
            <person name="Welte C.U."/>
        </authorList>
    </citation>
    <scope>NUCLEOTIDE SEQUENCE [LARGE SCALE GENOMIC DNA]</scope>
</reference>
<dbReference type="EMBL" id="LKCM01000309">
    <property type="protein sequence ID" value="KPQ41760.1"/>
    <property type="molecule type" value="Genomic_DNA"/>
</dbReference>
<evidence type="ECO:0000313" key="1">
    <source>
        <dbReference type="EMBL" id="KPQ41760.1"/>
    </source>
</evidence>
<evidence type="ECO:0000313" key="2">
    <source>
        <dbReference type="Proteomes" id="UP000050360"/>
    </source>
</evidence>
<dbReference type="SUPFAM" id="SSF46785">
    <property type="entry name" value="Winged helix' DNA-binding domain"/>
    <property type="match status" value="1"/>
</dbReference>
<organism evidence="1 2">
    <name type="scientific">Candidatus Methanoperedens nitratireducens</name>
    <dbReference type="NCBI Taxonomy" id="1392998"/>
    <lineage>
        <taxon>Archaea</taxon>
        <taxon>Methanobacteriati</taxon>
        <taxon>Methanobacteriota</taxon>
        <taxon>Stenosarchaea group</taxon>
        <taxon>Methanomicrobia</taxon>
        <taxon>Methanosarcinales</taxon>
        <taxon>ANME-2 cluster</taxon>
        <taxon>Candidatus Methanoperedentaceae</taxon>
        <taxon>Candidatus Methanoperedens</taxon>
    </lineage>
</organism>
<dbReference type="InterPro" id="IPR036390">
    <property type="entry name" value="WH_DNA-bd_sf"/>
</dbReference>
<gene>
    <name evidence="1" type="ORF">MPEBLZ_03689</name>
</gene>
<dbReference type="AlphaFoldDB" id="A0A0P8A196"/>
<comment type="caution">
    <text evidence="1">The sequence shown here is derived from an EMBL/GenBank/DDBJ whole genome shotgun (WGS) entry which is preliminary data.</text>
</comment>
<accession>A0A0P8A196</accession>
<dbReference type="Proteomes" id="UP000050360">
    <property type="component" value="Unassembled WGS sequence"/>
</dbReference>
<proteinExistence type="predicted"/>
<sequence>MRGKVRDRILRVLTNNPTGDMSKYEIARQAGATYPWVREFLLKLEGLGVIKGTEVLSYSALLRFWQAFYIQPKYREYMVKKPLELLKNSKLPYALTTYQAENLIQNYLFPSRIDVYIKEDDWKQWHDMITKKGLVGKGNMRLLLADEHVFYKAFEKNGLKIVSTPQLIIDLMIEGGVCVEAAELLIKKVMKDV</sequence>
<protein>
    <submittedName>
        <fullName evidence="1">Uncharacterized protein</fullName>
    </submittedName>
</protein>
<name>A0A0P8A196_9EURY</name>